<reference evidence="3" key="2">
    <citation type="submission" date="2021-04" db="EMBL/GenBank/DDBJ databases">
        <authorList>
            <person name="Gilroy R."/>
        </authorList>
    </citation>
    <scope>NUCLEOTIDE SEQUENCE</scope>
    <source>
        <strain evidence="3">ChiSxjej3B15-24422</strain>
    </source>
</reference>
<sequence length="164" mass="18280">MKKIILIGRSGAGKTTLTQALKGEEIKYHKTQYVNHFESIIDTPGEYAQTHELGYALALYSYEADVVGLLLSAEEPFSLYPPNITCMVNREVVGIITHVDSPKGDPERAERWLRLSGCRKIFRVNTTAGEGVSDILDYLSQDADEKTASEGGFEENPLLDERKQ</sequence>
<name>A0A9D1YPN1_9FIRM</name>
<organism evidence="3 4">
    <name type="scientific">Candidatus Eisenbergiella pullistercoris</name>
    <dbReference type="NCBI Taxonomy" id="2838555"/>
    <lineage>
        <taxon>Bacteria</taxon>
        <taxon>Bacillati</taxon>
        <taxon>Bacillota</taxon>
        <taxon>Clostridia</taxon>
        <taxon>Lachnospirales</taxon>
        <taxon>Lachnospiraceae</taxon>
        <taxon>Eisenbergiella</taxon>
    </lineage>
</organism>
<feature type="region of interest" description="Disordered" evidence="2">
    <location>
        <begin position="145"/>
        <end position="164"/>
    </location>
</feature>
<accession>A0A9D1YPN1</accession>
<dbReference type="Pfam" id="PF10662">
    <property type="entry name" value="PduV-EutP"/>
    <property type="match status" value="1"/>
</dbReference>
<dbReference type="AlphaFoldDB" id="A0A9D1YPN1"/>
<evidence type="ECO:0000313" key="4">
    <source>
        <dbReference type="Proteomes" id="UP000824007"/>
    </source>
</evidence>
<dbReference type="PANTHER" id="PTHR40453:SF1">
    <property type="entry name" value="PROTEIN YOEF"/>
    <property type="match status" value="1"/>
</dbReference>
<dbReference type="InterPro" id="IPR027417">
    <property type="entry name" value="P-loop_NTPase"/>
</dbReference>
<comment type="similarity">
    <text evidence="1">Belongs to the EutP/PduV family.</text>
</comment>
<dbReference type="Proteomes" id="UP000824007">
    <property type="component" value="Unassembled WGS sequence"/>
</dbReference>
<keyword evidence="1" id="KW-0547">Nucleotide-binding</keyword>
<gene>
    <name evidence="3" type="ORF">H9831_07825</name>
</gene>
<dbReference type="GO" id="GO:0005524">
    <property type="term" value="F:ATP binding"/>
    <property type="evidence" value="ECO:0007669"/>
    <property type="project" value="UniProtKB-UniRule"/>
</dbReference>
<evidence type="ECO:0000313" key="3">
    <source>
        <dbReference type="EMBL" id="HIY60568.1"/>
    </source>
</evidence>
<reference evidence="3" key="1">
    <citation type="journal article" date="2021" name="PeerJ">
        <title>Extensive microbial diversity within the chicken gut microbiome revealed by metagenomics and culture.</title>
        <authorList>
            <person name="Gilroy R."/>
            <person name="Ravi A."/>
            <person name="Getino M."/>
            <person name="Pursley I."/>
            <person name="Horton D.L."/>
            <person name="Alikhan N.F."/>
            <person name="Baker D."/>
            <person name="Gharbi K."/>
            <person name="Hall N."/>
            <person name="Watson M."/>
            <person name="Adriaenssens E.M."/>
            <person name="Foster-Nyarko E."/>
            <person name="Jarju S."/>
            <person name="Secka A."/>
            <person name="Antonio M."/>
            <person name="Oren A."/>
            <person name="Chaudhuri R.R."/>
            <person name="La Ragione R."/>
            <person name="Hildebrand F."/>
            <person name="Pallen M.J."/>
        </authorList>
    </citation>
    <scope>NUCLEOTIDE SEQUENCE</scope>
    <source>
        <strain evidence="3">ChiSxjej3B15-24422</strain>
    </source>
</reference>
<dbReference type="InterPro" id="IPR012381">
    <property type="entry name" value="EutP_PduV"/>
</dbReference>
<protein>
    <submittedName>
        <fullName evidence="3">EutP/PduV family microcompartment system protein</fullName>
    </submittedName>
</protein>
<dbReference type="GO" id="GO:0006576">
    <property type="term" value="P:biogenic amine metabolic process"/>
    <property type="evidence" value="ECO:0007669"/>
    <property type="project" value="InterPro"/>
</dbReference>
<evidence type="ECO:0000256" key="1">
    <source>
        <dbReference type="PIRNR" id="PIRNR036409"/>
    </source>
</evidence>
<proteinExistence type="inferred from homology"/>
<comment type="caution">
    <text evidence="3">The sequence shown here is derived from an EMBL/GenBank/DDBJ whole genome shotgun (WGS) entry which is preliminary data.</text>
</comment>
<dbReference type="EMBL" id="DXDD01000098">
    <property type="protein sequence ID" value="HIY60568.1"/>
    <property type="molecule type" value="Genomic_DNA"/>
</dbReference>
<dbReference type="SUPFAM" id="SSF52540">
    <property type="entry name" value="P-loop containing nucleoside triphosphate hydrolases"/>
    <property type="match status" value="1"/>
</dbReference>
<dbReference type="Gene3D" id="3.40.50.300">
    <property type="entry name" value="P-loop containing nucleotide triphosphate hydrolases"/>
    <property type="match status" value="1"/>
</dbReference>
<evidence type="ECO:0000256" key="2">
    <source>
        <dbReference type="SAM" id="MobiDB-lite"/>
    </source>
</evidence>
<dbReference type="PANTHER" id="PTHR40453">
    <property type="entry name" value="PROTEIN YOEF"/>
    <property type="match status" value="1"/>
</dbReference>
<dbReference type="PIRSF" id="PIRSF036409">
    <property type="entry name" value="EutP_PduV"/>
    <property type="match status" value="1"/>
</dbReference>
<dbReference type="CDD" id="cd00882">
    <property type="entry name" value="Ras_like_GTPase"/>
    <property type="match status" value="1"/>
</dbReference>